<organism evidence="4 5">
    <name type="scientific">Alkalicoccus urumqiensis</name>
    <name type="common">Bacillus urumqiensis</name>
    <dbReference type="NCBI Taxonomy" id="1548213"/>
    <lineage>
        <taxon>Bacteria</taxon>
        <taxon>Bacillati</taxon>
        <taxon>Bacillota</taxon>
        <taxon>Bacilli</taxon>
        <taxon>Bacillales</taxon>
        <taxon>Bacillaceae</taxon>
        <taxon>Alkalicoccus</taxon>
    </lineage>
</organism>
<evidence type="ECO:0000256" key="2">
    <source>
        <dbReference type="ARBA" id="ARBA00022630"/>
    </source>
</evidence>
<dbReference type="PANTHER" id="PTHR48105">
    <property type="entry name" value="THIOREDOXIN REDUCTASE 1-RELATED-RELATED"/>
    <property type="match status" value="1"/>
</dbReference>
<dbReference type="Pfam" id="PF13738">
    <property type="entry name" value="Pyr_redox_3"/>
    <property type="match status" value="1"/>
</dbReference>
<dbReference type="GO" id="GO:0016491">
    <property type="term" value="F:oxidoreductase activity"/>
    <property type="evidence" value="ECO:0007669"/>
    <property type="project" value="UniProtKB-KW"/>
</dbReference>
<keyword evidence="3" id="KW-0560">Oxidoreductase</keyword>
<evidence type="ECO:0000313" key="4">
    <source>
        <dbReference type="EMBL" id="PRO66790.1"/>
    </source>
</evidence>
<sequence>MQHEKVIIVGAGPCGIAAAAALQDLGMDPLLIERGNIVHAIYKYPTHQQFFSTSEKLSVGGIPFYSTERKPKRNEALVYYRKVAEERNLRIRSYEEVTSIKKGSFFQVETDKRGETYHYAADYIIAATGYYASPNLLQIEGEEKPHVYHYFHEGHPYFNQKVVVIGGKNSAVDTALELDKAGADVTVVYRGSTYSKSIKPWVLPEFEAQVRSGNITMHFDAEVEKIESEHILIRHPEGREKLEADFVFAMTGYHPDHGFLQNMGVETDPESGRPVFDSETMETNVSGIFIAGVIAAGNNANEIFIENGRWHGGQIAQAIAKREAGTGTKDLQEWRT</sequence>
<dbReference type="AlphaFoldDB" id="A0A2P6MKH4"/>
<dbReference type="InterPro" id="IPR050097">
    <property type="entry name" value="Ferredoxin-NADP_redctase_2"/>
</dbReference>
<dbReference type="Proteomes" id="UP000243650">
    <property type="component" value="Unassembled WGS sequence"/>
</dbReference>
<evidence type="ECO:0000313" key="5">
    <source>
        <dbReference type="Proteomes" id="UP000243650"/>
    </source>
</evidence>
<evidence type="ECO:0000256" key="1">
    <source>
        <dbReference type="ARBA" id="ARBA00001974"/>
    </source>
</evidence>
<gene>
    <name evidence="4" type="primary">ypdA</name>
    <name evidence="4" type="ORF">C6I21_02385</name>
</gene>
<name>A0A2P6MKH4_ALKUR</name>
<dbReference type="PRINTS" id="PR00469">
    <property type="entry name" value="PNDRDTASEII"/>
</dbReference>
<dbReference type="InterPro" id="IPR023856">
    <property type="entry name" value="Bdr"/>
</dbReference>
<keyword evidence="5" id="KW-1185">Reference proteome</keyword>
<keyword evidence="2" id="KW-0285">Flavoprotein</keyword>
<comment type="caution">
    <text evidence="4">The sequence shown here is derived from an EMBL/GenBank/DDBJ whole genome shotgun (WGS) entry which is preliminary data.</text>
</comment>
<protein>
    <submittedName>
        <fullName evidence="4">YpdA family putative bacillithiol disulfide reductase</fullName>
    </submittedName>
</protein>
<dbReference type="PRINTS" id="PR00368">
    <property type="entry name" value="FADPNR"/>
</dbReference>
<proteinExistence type="predicted"/>
<dbReference type="Gene3D" id="3.50.50.60">
    <property type="entry name" value="FAD/NAD(P)-binding domain"/>
    <property type="match status" value="2"/>
</dbReference>
<comment type="cofactor">
    <cofactor evidence="1">
        <name>FAD</name>
        <dbReference type="ChEBI" id="CHEBI:57692"/>
    </cofactor>
</comment>
<dbReference type="NCBIfam" id="TIGR04018">
    <property type="entry name" value="Bthiol_YpdA"/>
    <property type="match status" value="1"/>
</dbReference>
<accession>A0A2P6MKH4</accession>
<dbReference type="InterPro" id="IPR036188">
    <property type="entry name" value="FAD/NAD-bd_sf"/>
</dbReference>
<dbReference type="EMBL" id="PVNS01000002">
    <property type="protein sequence ID" value="PRO66790.1"/>
    <property type="molecule type" value="Genomic_DNA"/>
</dbReference>
<reference evidence="4 5" key="1">
    <citation type="submission" date="2018-03" db="EMBL/GenBank/DDBJ databases">
        <title>Bacillus urumqiensis sp. nov., a moderately haloalkaliphilic bacterium isolated from a salt lake.</title>
        <authorList>
            <person name="Zhao B."/>
            <person name="Liao Z."/>
        </authorList>
    </citation>
    <scope>NUCLEOTIDE SEQUENCE [LARGE SCALE GENOMIC DNA]</scope>
    <source>
        <strain evidence="4 5">BZ-SZ-XJ18</strain>
    </source>
</reference>
<dbReference type="RefSeq" id="WP_105957826.1">
    <property type="nucleotide sequence ID" value="NZ_PVNS01000002.1"/>
</dbReference>
<dbReference type="SUPFAM" id="SSF51905">
    <property type="entry name" value="FAD/NAD(P)-binding domain"/>
    <property type="match status" value="1"/>
</dbReference>
<dbReference type="OrthoDB" id="9778740at2"/>
<evidence type="ECO:0000256" key="3">
    <source>
        <dbReference type="ARBA" id="ARBA00023002"/>
    </source>
</evidence>